<evidence type="ECO:0000256" key="4">
    <source>
        <dbReference type="ARBA" id="ARBA00022723"/>
    </source>
</evidence>
<dbReference type="EMBL" id="CAJPEV010000145">
    <property type="protein sequence ID" value="CAG0881347.1"/>
    <property type="molecule type" value="Genomic_DNA"/>
</dbReference>
<proteinExistence type="predicted"/>
<dbReference type="GO" id="GO:0046872">
    <property type="term" value="F:metal ion binding"/>
    <property type="evidence" value="ECO:0007669"/>
    <property type="project" value="UniProtKB-KW"/>
</dbReference>
<evidence type="ECO:0000256" key="11">
    <source>
        <dbReference type="ARBA" id="ARBA00048044"/>
    </source>
</evidence>
<keyword evidence="6" id="KW-0560">Oxidoreductase</keyword>
<feature type="transmembrane region" description="Helical" evidence="12">
    <location>
        <begin position="271"/>
        <end position="293"/>
    </location>
</feature>
<dbReference type="AlphaFoldDB" id="A0A7R9A0K3"/>
<feature type="transmembrane region" description="Helical" evidence="12">
    <location>
        <begin position="228"/>
        <end position="250"/>
    </location>
</feature>
<comment type="catalytic activity">
    <reaction evidence="11">
        <text>Fe(II)-heme o + 2 A + H2O = Fe(II)-heme a + 2 AH2</text>
        <dbReference type="Rhea" id="RHEA:63388"/>
        <dbReference type="ChEBI" id="CHEBI:13193"/>
        <dbReference type="ChEBI" id="CHEBI:15377"/>
        <dbReference type="ChEBI" id="CHEBI:17499"/>
        <dbReference type="ChEBI" id="CHEBI:60530"/>
        <dbReference type="ChEBI" id="CHEBI:61715"/>
        <dbReference type="EC" id="1.17.99.9"/>
    </reaction>
    <physiologicalReaction direction="left-to-right" evidence="11">
        <dbReference type="Rhea" id="RHEA:63389"/>
    </physiologicalReaction>
</comment>
<feature type="transmembrane region" description="Helical" evidence="12">
    <location>
        <begin position="335"/>
        <end position="352"/>
    </location>
</feature>
<dbReference type="OrthoDB" id="1726137at2759"/>
<evidence type="ECO:0000256" key="9">
    <source>
        <dbReference type="ARBA" id="ARBA00023136"/>
    </source>
</evidence>
<gene>
    <name evidence="13" type="ORF">DSTB1V02_LOCUS1519</name>
</gene>
<keyword evidence="8" id="KW-0350">Heme biosynthesis</keyword>
<dbReference type="PANTHER" id="PTHR23289:SF2">
    <property type="entry name" value="CYTOCHROME C OXIDASE ASSEMBLY PROTEIN COX15 HOMOLOG"/>
    <property type="match status" value="1"/>
</dbReference>
<comment type="pathway">
    <text evidence="10">Porphyrin-containing compound metabolism; heme A biosynthesis; heme A from heme O: step 1/1.</text>
</comment>
<reference evidence="13" key="1">
    <citation type="submission" date="2020-11" db="EMBL/GenBank/DDBJ databases">
        <authorList>
            <person name="Tran Van P."/>
        </authorList>
    </citation>
    <scope>NUCLEOTIDE SEQUENCE</scope>
</reference>
<keyword evidence="5 12" id="KW-1133">Transmembrane helix</keyword>
<evidence type="ECO:0000256" key="5">
    <source>
        <dbReference type="ARBA" id="ARBA00022989"/>
    </source>
</evidence>
<dbReference type="InterPro" id="IPR003780">
    <property type="entry name" value="COX15/CtaA_fam"/>
</dbReference>
<dbReference type="GO" id="GO:0016653">
    <property type="term" value="F:oxidoreductase activity, acting on NAD(P)H, heme protein as acceptor"/>
    <property type="evidence" value="ECO:0007669"/>
    <property type="project" value="TreeGrafter"/>
</dbReference>
<dbReference type="InterPro" id="IPR023754">
    <property type="entry name" value="HemeA_Synthase_type2"/>
</dbReference>
<evidence type="ECO:0000256" key="6">
    <source>
        <dbReference type="ARBA" id="ARBA00023002"/>
    </source>
</evidence>
<dbReference type="GO" id="GO:0120547">
    <property type="term" value="F:heme A synthase activity"/>
    <property type="evidence" value="ECO:0007669"/>
    <property type="project" value="UniProtKB-EC"/>
</dbReference>
<evidence type="ECO:0000256" key="2">
    <source>
        <dbReference type="ARBA" id="ARBA00004141"/>
    </source>
</evidence>
<feature type="transmembrane region" description="Helical" evidence="12">
    <location>
        <begin position="160"/>
        <end position="178"/>
    </location>
</feature>
<protein>
    <submittedName>
        <fullName evidence="13">Uncharacterized protein</fullName>
    </submittedName>
</protein>
<evidence type="ECO:0000256" key="8">
    <source>
        <dbReference type="ARBA" id="ARBA00023133"/>
    </source>
</evidence>
<feature type="transmembrane region" description="Helical" evidence="12">
    <location>
        <begin position="76"/>
        <end position="96"/>
    </location>
</feature>
<evidence type="ECO:0000256" key="7">
    <source>
        <dbReference type="ARBA" id="ARBA00023004"/>
    </source>
</evidence>
<evidence type="ECO:0000256" key="10">
    <source>
        <dbReference type="ARBA" id="ARBA00044501"/>
    </source>
</evidence>
<evidence type="ECO:0000256" key="1">
    <source>
        <dbReference type="ARBA" id="ARBA00001970"/>
    </source>
</evidence>
<evidence type="ECO:0000313" key="13">
    <source>
        <dbReference type="EMBL" id="CAD7241531.1"/>
    </source>
</evidence>
<keyword evidence="14" id="KW-1185">Reference proteome</keyword>
<evidence type="ECO:0000256" key="12">
    <source>
        <dbReference type="SAM" id="Phobius"/>
    </source>
</evidence>
<comment type="subcellular location">
    <subcellularLocation>
        <location evidence="2">Membrane</location>
        <topology evidence="2">Multi-pass membrane protein</topology>
    </subcellularLocation>
</comment>
<dbReference type="PANTHER" id="PTHR23289">
    <property type="entry name" value="CYTOCHROME C OXIDASE ASSEMBLY PROTEIN COX15"/>
    <property type="match status" value="1"/>
</dbReference>
<dbReference type="Proteomes" id="UP000677054">
    <property type="component" value="Unassembled WGS sequence"/>
</dbReference>
<keyword evidence="7" id="KW-0408">Iron</keyword>
<feature type="transmembrane region" description="Helical" evidence="12">
    <location>
        <begin position="190"/>
        <end position="208"/>
    </location>
</feature>
<evidence type="ECO:0000256" key="3">
    <source>
        <dbReference type="ARBA" id="ARBA00022692"/>
    </source>
</evidence>
<sequence>MNLPGMMFHRGFVPGFMLVRPILQPRAFSRSFCNCARLQRPFLHVLGKNLPSVRRHVTVAVSKMAPELAPKAREAVGLWLFGCSGLVLGAVVLGGLTRLTESGLSMVDWHLWKERPPMSQRQWVEEFDKYKQFPEFQMKNQDMSLEEFKFIWWMEYIHRMWGRGIGLAFLLPAVWFWKKKYFTSSMKKRVVAYGSLILAQGLMGWYMVKSGLEEERFQGQSDVPRVSQYRLAAHLSLAFVLYTLFFWAGLDHVAPAQGVASISRSLVRFRAASHAVKGLVFLTAVSGAFVAGLDAGLVYNSFPKMADRWIPSDLLAMSPTAKNFTENATTVQFDHRILGTLSLASVTGLWFASRRLQLPGKARAAATTLLAVGWSQVILGIHTLILFVPTWCASLHQLGSLLTISSAVWLTHELKWVKKFPVK</sequence>
<evidence type="ECO:0000313" key="14">
    <source>
        <dbReference type="Proteomes" id="UP000677054"/>
    </source>
</evidence>
<keyword evidence="3 12" id="KW-0812">Transmembrane</keyword>
<dbReference type="Pfam" id="PF02628">
    <property type="entry name" value="COX15-CtaA"/>
    <property type="match status" value="1"/>
</dbReference>
<keyword evidence="9 12" id="KW-0472">Membrane</keyword>
<keyword evidence="4" id="KW-0479">Metal-binding</keyword>
<accession>A0A7R9A0K3</accession>
<dbReference type="GO" id="GO:0006784">
    <property type="term" value="P:heme A biosynthetic process"/>
    <property type="evidence" value="ECO:0007669"/>
    <property type="project" value="InterPro"/>
</dbReference>
<comment type="cofactor">
    <cofactor evidence="1">
        <name>heme b</name>
        <dbReference type="ChEBI" id="CHEBI:60344"/>
    </cofactor>
</comment>
<dbReference type="GO" id="GO:0005743">
    <property type="term" value="C:mitochondrial inner membrane"/>
    <property type="evidence" value="ECO:0007669"/>
    <property type="project" value="TreeGrafter"/>
</dbReference>
<dbReference type="EMBL" id="LR899662">
    <property type="protein sequence ID" value="CAD7241531.1"/>
    <property type="molecule type" value="Genomic_DNA"/>
</dbReference>
<organism evidence="13">
    <name type="scientific">Darwinula stevensoni</name>
    <dbReference type="NCBI Taxonomy" id="69355"/>
    <lineage>
        <taxon>Eukaryota</taxon>
        <taxon>Metazoa</taxon>
        <taxon>Ecdysozoa</taxon>
        <taxon>Arthropoda</taxon>
        <taxon>Crustacea</taxon>
        <taxon>Oligostraca</taxon>
        <taxon>Ostracoda</taxon>
        <taxon>Podocopa</taxon>
        <taxon>Podocopida</taxon>
        <taxon>Darwinulocopina</taxon>
        <taxon>Darwinuloidea</taxon>
        <taxon>Darwinulidae</taxon>
        <taxon>Darwinula</taxon>
    </lineage>
</organism>
<name>A0A7R9A0K3_9CRUS</name>
<feature type="transmembrane region" description="Helical" evidence="12">
    <location>
        <begin position="364"/>
        <end position="388"/>
    </location>
</feature>